<name>A0ABS9AF47_9GAMM</name>
<gene>
    <name evidence="1" type="ORF">HOP51_09485</name>
</gene>
<dbReference type="SUPFAM" id="SSF53067">
    <property type="entry name" value="Actin-like ATPase domain"/>
    <property type="match status" value="1"/>
</dbReference>
<evidence type="ECO:0000313" key="2">
    <source>
        <dbReference type="Proteomes" id="UP001320122"/>
    </source>
</evidence>
<dbReference type="InterPro" id="IPR000600">
    <property type="entry name" value="ROK"/>
</dbReference>
<dbReference type="Pfam" id="PF00480">
    <property type="entry name" value="ROK"/>
    <property type="match status" value="1"/>
</dbReference>
<organism evidence="1 2">
    <name type="scientific">Billgrantia zhangzhouensis</name>
    <dbReference type="NCBI Taxonomy" id="2733481"/>
    <lineage>
        <taxon>Bacteria</taxon>
        <taxon>Pseudomonadati</taxon>
        <taxon>Pseudomonadota</taxon>
        <taxon>Gammaproteobacteria</taxon>
        <taxon>Oceanospirillales</taxon>
        <taxon>Halomonadaceae</taxon>
        <taxon>Billgrantia</taxon>
    </lineage>
</organism>
<dbReference type="EMBL" id="JABFTT010000006">
    <property type="protein sequence ID" value="MCE8020335.1"/>
    <property type="molecule type" value="Genomic_DNA"/>
</dbReference>
<evidence type="ECO:0000313" key="1">
    <source>
        <dbReference type="EMBL" id="MCE8020335.1"/>
    </source>
</evidence>
<dbReference type="PANTHER" id="PTHR18964:SF169">
    <property type="entry name" value="N-ACETYLMANNOSAMINE KINASE"/>
    <property type="match status" value="1"/>
</dbReference>
<dbReference type="InterPro" id="IPR043129">
    <property type="entry name" value="ATPase_NBD"/>
</dbReference>
<dbReference type="RefSeq" id="WP_234273680.1">
    <property type="nucleotide sequence ID" value="NZ_JABFTT010000006.1"/>
</dbReference>
<dbReference type="Gene3D" id="3.30.420.40">
    <property type="match status" value="2"/>
</dbReference>
<dbReference type="PANTHER" id="PTHR18964">
    <property type="entry name" value="ROK (REPRESSOR, ORF, KINASE) FAMILY"/>
    <property type="match status" value="1"/>
</dbReference>
<keyword evidence="2" id="KW-1185">Reference proteome</keyword>
<protein>
    <submittedName>
        <fullName evidence="1">ROK family protein</fullName>
    </submittedName>
</protein>
<dbReference type="Proteomes" id="UP001320122">
    <property type="component" value="Unassembled WGS sequence"/>
</dbReference>
<comment type="caution">
    <text evidence="1">The sequence shown here is derived from an EMBL/GenBank/DDBJ whole genome shotgun (WGS) entry which is preliminary data.</text>
</comment>
<sequence length="237" mass="25386">MIGVGIALPGYFRPGRPIVMETFDALVELAGVDLDIFLSAFERPTWVENNSTAAALAEYYSRTDHRVRHLALVNVGYGFSAGFVIDGKLYRGRHGNAGEIGRLYPRGTPRPSALDLVETLRASGTRIAGGADIDAALERADPRLDAWIERAGDQLHHAISLLDCTLAPDEIVLGGQIPAPLAARLGDAVSHLRAQQGRDTRFRVSPLGPLASALGAAFLPIYRTSSPRLGQSPSPRG</sequence>
<proteinExistence type="predicted"/>
<accession>A0ABS9AF47</accession>
<reference evidence="1 2" key="1">
    <citation type="journal article" date="2021" name="Front. Microbiol.">
        <title>Aerobic Denitrification and Heterotrophic Sulfur Oxidation in the Genus Halomonas Revealed by Six Novel Species Characterizations and Genome-Based Analysis.</title>
        <authorList>
            <person name="Wang L."/>
            <person name="Shao Z."/>
        </authorList>
    </citation>
    <scope>NUCLEOTIDE SEQUENCE [LARGE SCALE GENOMIC DNA]</scope>
    <source>
        <strain evidence="1 2">MCCC 1A11036</strain>
    </source>
</reference>